<sequence length="113" mass="12883">MMPPNMRSVMSLVNRKIIMNMRGGRSMGARRNFCSTPESCNDSLPREIVDSLRREMAIWLVSRGVGVAVGYGLGAYFLSDFVPILEKKMERKSRRKKNHYELVEKILSASNKS</sequence>
<keyword evidence="3" id="KW-1185">Reference proteome</keyword>
<organism evidence="2 3">
    <name type="scientific">Arabidopsis suecica</name>
    <name type="common">Swedish thale-cress</name>
    <name type="synonym">Cardaminopsis suecica</name>
    <dbReference type="NCBI Taxonomy" id="45249"/>
    <lineage>
        <taxon>Eukaryota</taxon>
        <taxon>Viridiplantae</taxon>
        <taxon>Streptophyta</taxon>
        <taxon>Embryophyta</taxon>
        <taxon>Tracheophyta</taxon>
        <taxon>Spermatophyta</taxon>
        <taxon>Magnoliopsida</taxon>
        <taxon>eudicotyledons</taxon>
        <taxon>Gunneridae</taxon>
        <taxon>Pentapetalae</taxon>
        <taxon>rosids</taxon>
        <taxon>malvids</taxon>
        <taxon>Brassicales</taxon>
        <taxon>Brassicaceae</taxon>
        <taxon>Camelineae</taxon>
        <taxon>Arabidopsis</taxon>
    </lineage>
</organism>
<dbReference type="AlphaFoldDB" id="A0A8T2B8G0"/>
<feature type="transmembrane region" description="Helical" evidence="1">
    <location>
        <begin position="56"/>
        <end position="85"/>
    </location>
</feature>
<protein>
    <submittedName>
        <fullName evidence="2">Uncharacterized protein</fullName>
    </submittedName>
</protein>
<evidence type="ECO:0000256" key="1">
    <source>
        <dbReference type="SAM" id="Phobius"/>
    </source>
</evidence>
<reference evidence="2 3" key="1">
    <citation type="submission" date="2020-12" db="EMBL/GenBank/DDBJ databases">
        <title>Concerted genomic and epigenomic changes stabilize Arabidopsis allopolyploids.</title>
        <authorList>
            <person name="Chen Z."/>
        </authorList>
    </citation>
    <scope>NUCLEOTIDE SEQUENCE [LARGE SCALE GENOMIC DNA]</scope>
    <source>
        <strain evidence="2">As9502</strain>
        <tissue evidence="2">Leaf</tissue>
    </source>
</reference>
<evidence type="ECO:0000313" key="2">
    <source>
        <dbReference type="EMBL" id="KAG7580411.1"/>
    </source>
</evidence>
<comment type="caution">
    <text evidence="2">The sequence shown here is derived from an EMBL/GenBank/DDBJ whole genome shotgun (WGS) entry which is preliminary data.</text>
</comment>
<keyword evidence="1" id="KW-1133">Transmembrane helix</keyword>
<gene>
    <name evidence="2" type="ORF">ISN44_As08g002100</name>
</gene>
<dbReference type="Proteomes" id="UP000694251">
    <property type="component" value="Chromosome 8"/>
</dbReference>
<keyword evidence="1" id="KW-0812">Transmembrane</keyword>
<name>A0A8T2B8G0_ARASU</name>
<proteinExistence type="predicted"/>
<evidence type="ECO:0000313" key="3">
    <source>
        <dbReference type="Proteomes" id="UP000694251"/>
    </source>
</evidence>
<dbReference type="EMBL" id="JAEFBJ010000008">
    <property type="protein sequence ID" value="KAG7580411.1"/>
    <property type="molecule type" value="Genomic_DNA"/>
</dbReference>
<keyword evidence="1" id="KW-0472">Membrane</keyword>
<accession>A0A8T2B8G0</accession>